<dbReference type="EMBL" id="CAJNOE010001089">
    <property type="protein sequence ID" value="CAF1385597.1"/>
    <property type="molecule type" value="Genomic_DNA"/>
</dbReference>
<accession>A0A815K618</accession>
<keyword evidence="2 9" id="KW-0732">Signal</keyword>
<feature type="domain" description="EGF-like" evidence="10">
    <location>
        <begin position="952"/>
        <end position="989"/>
    </location>
</feature>
<dbReference type="SMART" id="SM00179">
    <property type="entry name" value="EGF_CA"/>
    <property type="match status" value="3"/>
</dbReference>
<proteinExistence type="predicted"/>
<keyword evidence="8" id="KW-0472">Membrane</keyword>
<dbReference type="GO" id="GO:0009986">
    <property type="term" value="C:cell surface"/>
    <property type="evidence" value="ECO:0007669"/>
    <property type="project" value="TreeGrafter"/>
</dbReference>
<dbReference type="AlphaFoldDB" id="A0A815K618"/>
<dbReference type="PANTHER" id="PTHR45836">
    <property type="entry name" value="SLIT HOMOLOG"/>
    <property type="match status" value="1"/>
</dbReference>
<evidence type="ECO:0000256" key="6">
    <source>
        <dbReference type="PROSITE-ProRule" id="PRU00076"/>
    </source>
</evidence>
<evidence type="ECO:0000313" key="12">
    <source>
        <dbReference type="Proteomes" id="UP000663860"/>
    </source>
</evidence>
<feature type="chain" id="PRO_5032731364" description="EGF-like domain-containing protein" evidence="9">
    <location>
        <begin position="25"/>
        <end position="1115"/>
    </location>
</feature>
<protein>
    <recommendedName>
        <fullName evidence="10">EGF-like domain-containing protein</fullName>
    </recommendedName>
</protein>
<organism evidence="11 12">
    <name type="scientific">Adineta steineri</name>
    <dbReference type="NCBI Taxonomy" id="433720"/>
    <lineage>
        <taxon>Eukaryota</taxon>
        <taxon>Metazoa</taxon>
        <taxon>Spiralia</taxon>
        <taxon>Gnathifera</taxon>
        <taxon>Rotifera</taxon>
        <taxon>Eurotatoria</taxon>
        <taxon>Bdelloidea</taxon>
        <taxon>Adinetida</taxon>
        <taxon>Adinetidae</taxon>
        <taxon>Adineta</taxon>
    </lineage>
</organism>
<feature type="disulfide bond" evidence="6">
    <location>
        <begin position="979"/>
        <end position="988"/>
    </location>
</feature>
<gene>
    <name evidence="11" type="ORF">IZO911_LOCUS38661</name>
</gene>
<dbReference type="InterPro" id="IPR000742">
    <property type="entry name" value="EGF"/>
</dbReference>
<evidence type="ECO:0000259" key="10">
    <source>
        <dbReference type="PROSITE" id="PS50026"/>
    </source>
</evidence>
<evidence type="ECO:0000256" key="8">
    <source>
        <dbReference type="SAM" id="Phobius"/>
    </source>
</evidence>
<keyword evidence="3" id="KW-0677">Repeat</keyword>
<evidence type="ECO:0000256" key="9">
    <source>
        <dbReference type="SAM" id="SignalP"/>
    </source>
</evidence>
<dbReference type="CDD" id="cd00054">
    <property type="entry name" value="EGF_CA"/>
    <property type="match status" value="1"/>
</dbReference>
<feature type="disulfide bond" evidence="6">
    <location>
        <begin position="940"/>
        <end position="949"/>
    </location>
</feature>
<keyword evidence="1 6" id="KW-0245">EGF-like domain</keyword>
<dbReference type="Pfam" id="PF00008">
    <property type="entry name" value="EGF"/>
    <property type="match status" value="1"/>
</dbReference>
<dbReference type="GO" id="GO:0005509">
    <property type="term" value="F:calcium ion binding"/>
    <property type="evidence" value="ECO:0007669"/>
    <property type="project" value="InterPro"/>
</dbReference>
<name>A0A815K618_9BILA</name>
<feature type="signal peptide" evidence="9">
    <location>
        <begin position="1"/>
        <end position="24"/>
    </location>
</feature>
<dbReference type="GO" id="GO:0043235">
    <property type="term" value="C:receptor complex"/>
    <property type="evidence" value="ECO:0007669"/>
    <property type="project" value="TreeGrafter"/>
</dbReference>
<dbReference type="GO" id="GO:0005886">
    <property type="term" value="C:plasma membrane"/>
    <property type="evidence" value="ECO:0007669"/>
    <property type="project" value="UniProtKB-ARBA"/>
</dbReference>
<evidence type="ECO:0000256" key="5">
    <source>
        <dbReference type="ARBA" id="ARBA00023180"/>
    </source>
</evidence>
<dbReference type="GO" id="GO:0007219">
    <property type="term" value="P:Notch signaling pathway"/>
    <property type="evidence" value="ECO:0007669"/>
    <property type="project" value="TreeGrafter"/>
</dbReference>
<dbReference type="Gene3D" id="2.10.25.10">
    <property type="entry name" value="Laminin"/>
    <property type="match status" value="3"/>
</dbReference>
<feature type="transmembrane region" description="Helical" evidence="8">
    <location>
        <begin position="1044"/>
        <end position="1069"/>
    </location>
</feature>
<keyword evidence="8" id="KW-0812">Transmembrane</keyword>
<evidence type="ECO:0000256" key="1">
    <source>
        <dbReference type="ARBA" id="ARBA00022536"/>
    </source>
</evidence>
<dbReference type="SMART" id="SM00181">
    <property type="entry name" value="EGF"/>
    <property type="match status" value="3"/>
</dbReference>
<dbReference type="Proteomes" id="UP000663860">
    <property type="component" value="Unassembled WGS sequence"/>
</dbReference>
<comment type="caution">
    <text evidence="11">The sequence shown here is derived from an EMBL/GenBank/DDBJ whole genome shotgun (WGS) entry which is preliminary data.</text>
</comment>
<evidence type="ECO:0000313" key="11">
    <source>
        <dbReference type="EMBL" id="CAF1385597.1"/>
    </source>
</evidence>
<evidence type="ECO:0000256" key="4">
    <source>
        <dbReference type="ARBA" id="ARBA00023157"/>
    </source>
</evidence>
<dbReference type="PROSITE" id="PS50026">
    <property type="entry name" value="EGF_3"/>
    <property type="match status" value="3"/>
</dbReference>
<feature type="region of interest" description="Disordered" evidence="7">
    <location>
        <begin position="776"/>
        <end position="800"/>
    </location>
</feature>
<dbReference type="PROSITE" id="PS01186">
    <property type="entry name" value="EGF_2"/>
    <property type="match status" value="2"/>
</dbReference>
<dbReference type="InterPro" id="IPR001881">
    <property type="entry name" value="EGF-like_Ca-bd_dom"/>
</dbReference>
<keyword evidence="8" id="KW-1133">Transmembrane helix</keyword>
<evidence type="ECO:0000256" key="7">
    <source>
        <dbReference type="SAM" id="MobiDB-lite"/>
    </source>
</evidence>
<sequence length="1115" mass="122309">MISLSVYRLVVVGLFFQWIMPSNGVAVCNDTASWISSAGHPCNDYHFNTSWCVNGYFQPSTYWTGGSLFLYPEFNCCDCGKGWPVWFVPNAGYEATKAVPELTDNGGNSNVTDLKCIDPMGNSGLCNMACKTWEYPVISLTNITNNNFDFYNCTLSLQTINASMSYTLQIPQNNYIVYFTNWTTDDYNFSCLGATPPSNSSMLCRHDVAQCLSPATTYRCVSPGMYSQLRKSNISEPTFYLDCIDTPNWINNNTANSEPTAFTCYSYEVGYRVCSGGTVTSGNQWALGSMYNYPEFNCCGCGKGWPLWFVPLAGFAATRAVPEFTNNTQNSNVTNLQCIDSYGNSRTCNMTCKLWTNPLTSIETITNDDFDWFNCTLIIRSMNASISYVVQIPSDNYLVYFSNWTTSDYNFLCEGNRALPNVSMVCRHDFMQCLSTEVTNRYVPADCVDTANWTNLYTGSPNHKGYSCFEYEFLFGMCTGGTFTPSSQWSLGKNFNFPELNCCACGKGSQTPYKLVDISPKSSSTIPSDVDVIELYNCIASPTYFNLRFNFKCLGPSSFIKINTTANTTLYNCPINCFFDRNHTTIDMTQSVNITRQQTGINATYYLFSNLFPNFQVICGTDNTQFPTLPPTSSEVDDQDTSEIPTTYTSFSPVVSSSFKATTYAEETTTTISPIGSSTFKATMYVEETTTTASPVGSSSFKATIYAEETTSSVGSSSIKATTYVEETTITASPIGSSSFKATTHAEGTTTTTSPVGSSSLKTATYAEETTITASPVGSSSFKTTTHAEETTTTISPVGSSSFKATTYAEETTTTASLIGSSSLKATTYAEETTTTVSPIGSSSFKTTTYAGETTTTTSLVVSSSFKATTYAGETTTTALITFVTVATLSPSPVWQSPTCINGNIGLNCNVTVDLCQITNPCLNNGSCINTLSSTYTCTCMQGFTGSHCEIDIRPCKPWTCLSYGLCNETSPTTFQCECYPGYEGLNCESLTDYCDGIVCQNNGQCRPILLNFTCECTTKDVTGRYCEIKSNSLVIKAAVKRSVGYIAIIAIIGVISIFVGFDALTYIFKIDTVKRHRRYLAKRRRQQRERQSKPKSVIRFVYVNASPDESTIES</sequence>
<dbReference type="GO" id="GO:0007411">
    <property type="term" value="P:axon guidance"/>
    <property type="evidence" value="ECO:0007669"/>
    <property type="project" value="TreeGrafter"/>
</dbReference>
<keyword evidence="4 6" id="KW-1015">Disulfide bond</keyword>
<evidence type="ECO:0000256" key="3">
    <source>
        <dbReference type="ARBA" id="ARBA00022737"/>
    </source>
</evidence>
<feature type="domain" description="EGF-like" evidence="10">
    <location>
        <begin position="912"/>
        <end position="950"/>
    </location>
</feature>
<dbReference type="SUPFAM" id="SSF57196">
    <property type="entry name" value="EGF/Laminin"/>
    <property type="match status" value="3"/>
</dbReference>
<dbReference type="PANTHER" id="PTHR45836:SF23">
    <property type="entry name" value="NEUROGENIC LOCUS NOTCH HOMOLOG PROTEIN 1"/>
    <property type="match status" value="1"/>
</dbReference>
<dbReference type="PROSITE" id="PS00022">
    <property type="entry name" value="EGF_1"/>
    <property type="match status" value="2"/>
</dbReference>
<feature type="domain" description="EGF-like" evidence="10">
    <location>
        <begin position="991"/>
        <end position="1028"/>
    </location>
</feature>
<evidence type="ECO:0000256" key="2">
    <source>
        <dbReference type="ARBA" id="ARBA00022729"/>
    </source>
</evidence>
<keyword evidence="5" id="KW-0325">Glycoprotein</keyword>
<comment type="caution">
    <text evidence="6">Lacks conserved residue(s) required for the propagation of feature annotation.</text>
</comment>
<dbReference type="FunFam" id="2.10.25.10:FF:000230">
    <property type="entry name" value="Delta-like protein"/>
    <property type="match status" value="1"/>
</dbReference>
<dbReference type="GO" id="GO:0042063">
    <property type="term" value="P:gliogenesis"/>
    <property type="evidence" value="ECO:0007669"/>
    <property type="project" value="UniProtKB-ARBA"/>
</dbReference>
<dbReference type="InterPro" id="IPR051355">
    <property type="entry name" value="Notch/Slit_guidance"/>
</dbReference>
<reference evidence="11" key="1">
    <citation type="submission" date="2021-02" db="EMBL/GenBank/DDBJ databases">
        <authorList>
            <person name="Nowell W R."/>
        </authorList>
    </citation>
    <scope>NUCLEOTIDE SEQUENCE</scope>
</reference>